<organism evidence="2 3">
    <name type="scientific">Shewanella japonica</name>
    <dbReference type="NCBI Taxonomy" id="93973"/>
    <lineage>
        <taxon>Bacteria</taxon>
        <taxon>Pseudomonadati</taxon>
        <taxon>Pseudomonadota</taxon>
        <taxon>Gammaproteobacteria</taxon>
        <taxon>Alteromonadales</taxon>
        <taxon>Shewanellaceae</taxon>
        <taxon>Shewanella</taxon>
    </lineage>
</organism>
<dbReference type="InterPro" id="IPR011659">
    <property type="entry name" value="WD40"/>
</dbReference>
<keyword evidence="3" id="KW-1185">Reference proteome</keyword>
<accession>A0ABN4YJQ0</accession>
<feature type="signal peptide" evidence="1">
    <location>
        <begin position="1"/>
        <end position="20"/>
    </location>
</feature>
<dbReference type="InterPro" id="IPR011042">
    <property type="entry name" value="6-blade_b-propeller_TolB-like"/>
</dbReference>
<evidence type="ECO:0008006" key="4">
    <source>
        <dbReference type="Google" id="ProtNLM"/>
    </source>
</evidence>
<evidence type="ECO:0000313" key="2">
    <source>
        <dbReference type="EMBL" id="ARD23531.1"/>
    </source>
</evidence>
<dbReference type="EMBL" id="CP020472">
    <property type="protein sequence ID" value="ARD23531.1"/>
    <property type="molecule type" value="Genomic_DNA"/>
</dbReference>
<dbReference type="Gene3D" id="2.120.10.30">
    <property type="entry name" value="TolB, C-terminal domain"/>
    <property type="match status" value="1"/>
</dbReference>
<dbReference type="Proteomes" id="UP000191820">
    <property type="component" value="Chromosome"/>
</dbReference>
<evidence type="ECO:0000313" key="3">
    <source>
        <dbReference type="Proteomes" id="UP000191820"/>
    </source>
</evidence>
<dbReference type="RefSeq" id="WP_080916485.1">
    <property type="nucleotide sequence ID" value="NZ_CP020472.1"/>
</dbReference>
<feature type="chain" id="PRO_5045666551" description="WD40 repeat protein" evidence="1">
    <location>
        <begin position="21"/>
        <end position="293"/>
    </location>
</feature>
<gene>
    <name evidence="2" type="ORF">SJ2017_3271</name>
</gene>
<evidence type="ECO:0000256" key="1">
    <source>
        <dbReference type="SAM" id="SignalP"/>
    </source>
</evidence>
<dbReference type="SUPFAM" id="SSF82171">
    <property type="entry name" value="DPP6 N-terminal domain-like"/>
    <property type="match status" value="1"/>
</dbReference>
<name>A0ABN4YJQ0_9GAMM</name>
<keyword evidence="1" id="KW-0732">Signal</keyword>
<dbReference type="Pfam" id="PF07676">
    <property type="entry name" value="PD40"/>
    <property type="match status" value="1"/>
</dbReference>
<sequence>MIKPIIITTCLTIVSTSVFANPAYHNEAAANKAVEFAPGVISTTEHFEINTVFNQSGDNVIFARCNDDFSHCTMMQSSFDSGNWQSPTPLAISGEYLDADPYYSADYSQLYFVSKRPLKGEKEEAKEVNIWRSTWKNDQWQQPEYLDINSNAADLYPSLTDKGELYFPSFRDNGRHMFVAQPKGNGFTTPKPLPSHIYGVNGNIGDSAVSRDGKTIVFSIKDRQDSLGKGDLYISHLVGNEWTVAKSLGDKVNTADHEFTPIISPDGNYLFFTRIENGKGNLYQIRLSALMAD</sequence>
<reference evidence="2 3" key="1">
    <citation type="submission" date="2017-03" db="EMBL/GenBank/DDBJ databases">
        <title>Genome sequencing of Shewanella japonica KCTC 22435.</title>
        <authorList>
            <person name="Kim K.M."/>
        </authorList>
    </citation>
    <scope>NUCLEOTIDE SEQUENCE [LARGE SCALE GENOMIC DNA]</scope>
    <source>
        <strain evidence="2 3">KCTC 22435</strain>
    </source>
</reference>
<protein>
    <recommendedName>
        <fullName evidence="4">WD40 repeat protein</fullName>
    </recommendedName>
</protein>
<proteinExistence type="predicted"/>